<sequence>MNKGTGLQYTRVFHLVDAKDKILGKLAARISIALRGKYKPFFNPAVDHGDFVVVINARHVALTGNKGAQKTYRWHSGYMGGLKEVKYPEFVLKHPTAPIERAVYGMLPKNNLRKVFMNRLKVFPDEDHPYTANILKHHDVEYERLLEKISKQENSPNINKSTKKITGM</sequence>
<dbReference type="InterPro" id="IPR023563">
    <property type="entry name" value="Ribosomal_uL13_CS"/>
</dbReference>
<protein>
    <submittedName>
        <fullName evidence="5">54S ribosomal protein L23, mitochondrial</fullName>
    </submittedName>
</protein>
<dbReference type="InterPro" id="IPR005822">
    <property type="entry name" value="Ribosomal_uL13"/>
</dbReference>
<evidence type="ECO:0000313" key="5">
    <source>
        <dbReference type="EMBL" id="KAJ3214876.1"/>
    </source>
</evidence>
<dbReference type="InterPro" id="IPR036899">
    <property type="entry name" value="Ribosomal_uL13_sf"/>
</dbReference>
<keyword evidence="3 4" id="KW-0687">Ribonucleoprotein</keyword>
<dbReference type="GO" id="GO:0003729">
    <property type="term" value="F:mRNA binding"/>
    <property type="evidence" value="ECO:0007669"/>
    <property type="project" value="TreeGrafter"/>
</dbReference>
<dbReference type="NCBIfam" id="TIGR01066">
    <property type="entry name" value="rplM_bact"/>
    <property type="match status" value="1"/>
</dbReference>
<dbReference type="Gene3D" id="3.90.1180.10">
    <property type="entry name" value="Ribosomal protein L13"/>
    <property type="match status" value="1"/>
</dbReference>
<name>A0AAD5TXZ2_9FUNG</name>
<dbReference type="GO" id="GO:0006412">
    <property type="term" value="P:translation"/>
    <property type="evidence" value="ECO:0007669"/>
    <property type="project" value="InterPro"/>
</dbReference>
<dbReference type="Pfam" id="PF00572">
    <property type="entry name" value="Ribosomal_L13"/>
    <property type="match status" value="1"/>
</dbReference>
<dbReference type="InterPro" id="IPR005823">
    <property type="entry name" value="Ribosomal_uL13_bac-type"/>
</dbReference>
<dbReference type="EMBL" id="JADGJW010000586">
    <property type="protein sequence ID" value="KAJ3214876.1"/>
    <property type="molecule type" value="Genomic_DNA"/>
</dbReference>
<accession>A0AAD5TXZ2</accession>
<dbReference type="CDD" id="cd00392">
    <property type="entry name" value="Ribosomal_L13"/>
    <property type="match status" value="1"/>
</dbReference>
<evidence type="ECO:0000256" key="2">
    <source>
        <dbReference type="ARBA" id="ARBA00022980"/>
    </source>
</evidence>
<dbReference type="Proteomes" id="UP001211065">
    <property type="component" value="Unassembled WGS sequence"/>
</dbReference>
<gene>
    <name evidence="5" type="primary">MRPL23</name>
    <name evidence="5" type="ORF">HK099_006627</name>
</gene>
<keyword evidence="6" id="KW-1185">Reference proteome</keyword>
<dbReference type="GO" id="GO:0003735">
    <property type="term" value="F:structural constituent of ribosome"/>
    <property type="evidence" value="ECO:0007669"/>
    <property type="project" value="InterPro"/>
</dbReference>
<evidence type="ECO:0000256" key="4">
    <source>
        <dbReference type="RuleBase" id="RU003877"/>
    </source>
</evidence>
<dbReference type="GO" id="GO:0005762">
    <property type="term" value="C:mitochondrial large ribosomal subunit"/>
    <property type="evidence" value="ECO:0007669"/>
    <property type="project" value="TreeGrafter"/>
</dbReference>
<dbReference type="PANTHER" id="PTHR11545">
    <property type="entry name" value="RIBOSOMAL PROTEIN L13"/>
    <property type="match status" value="1"/>
</dbReference>
<proteinExistence type="inferred from homology"/>
<evidence type="ECO:0000256" key="1">
    <source>
        <dbReference type="ARBA" id="ARBA00006227"/>
    </source>
</evidence>
<dbReference type="GO" id="GO:0017148">
    <property type="term" value="P:negative regulation of translation"/>
    <property type="evidence" value="ECO:0007669"/>
    <property type="project" value="TreeGrafter"/>
</dbReference>
<comment type="similarity">
    <text evidence="1 4">Belongs to the universal ribosomal protein uL13 family.</text>
</comment>
<dbReference type="PROSITE" id="PS00783">
    <property type="entry name" value="RIBOSOMAL_L13"/>
    <property type="match status" value="1"/>
</dbReference>
<comment type="caution">
    <text evidence="5">The sequence shown here is derived from an EMBL/GenBank/DDBJ whole genome shotgun (WGS) entry which is preliminary data.</text>
</comment>
<dbReference type="HAMAP" id="MF_01366">
    <property type="entry name" value="Ribosomal_uL13"/>
    <property type="match status" value="1"/>
</dbReference>
<keyword evidence="2 4" id="KW-0689">Ribosomal protein</keyword>
<dbReference type="SUPFAM" id="SSF52161">
    <property type="entry name" value="Ribosomal protein L13"/>
    <property type="match status" value="1"/>
</dbReference>
<evidence type="ECO:0000313" key="6">
    <source>
        <dbReference type="Proteomes" id="UP001211065"/>
    </source>
</evidence>
<dbReference type="PANTHER" id="PTHR11545:SF2">
    <property type="entry name" value="LARGE RIBOSOMAL SUBUNIT PROTEIN UL13M"/>
    <property type="match status" value="1"/>
</dbReference>
<evidence type="ECO:0000256" key="3">
    <source>
        <dbReference type="ARBA" id="ARBA00023274"/>
    </source>
</evidence>
<organism evidence="5 6">
    <name type="scientific">Clydaea vesicula</name>
    <dbReference type="NCBI Taxonomy" id="447962"/>
    <lineage>
        <taxon>Eukaryota</taxon>
        <taxon>Fungi</taxon>
        <taxon>Fungi incertae sedis</taxon>
        <taxon>Chytridiomycota</taxon>
        <taxon>Chytridiomycota incertae sedis</taxon>
        <taxon>Chytridiomycetes</taxon>
        <taxon>Lobulomycetales</taxon>
        <taxon>Lobulomycetaceae</taxon>
        <taxon>Clydaea</taxon>
    </lineage>
</organism>
<dbReference type="AlphaFoldDB" id="A0AAD5TXZ2"/>
<reference evidence="5" key="1">
    <citation type="submission" date="2020-05" db="EMBL/GenBank/DDBJ databases">
        <title>Phylogenomic resolution of chytrid fungi.</title>
        <authorList>
            <person name="Stajich J.E."/>
            <person name="Amses K."/>
            <person name="Simmons R."/>
            <person name="Seto K."/>
            <person name="Myers J."/>
            <person name="Bonds A."/>
            <person name="Quandt C.A."/>
            <person name="Barry K."/>
            <person name="Liu P."/>
            <person name="Grigoriev I."/>
            <person name="Longcore J.E."/>
            <person name="James T.Y."/>
        </authorList>
    </citation>
    <scope>NUCLEOTIDE SEQUENCE</scope>
    <source>
        <strain evidence="5">JEL0476</strain>
    </source>
</reference>